<dbReference type="Proteomes" id="UP001213000">
    <property type="component" value="Unassembled WGS sequence"/>
</dbReference>
<dbReference type="GO" id="GO:0003723">
    <property type="term" value="F:RNA binding"/>
    <property type="evidence" value="ECO:0007669"/>
    <property type="project" value="UniProtKB-KW"/>
</dbReference>
<keyword evidence="14" id="KW-1185">Reference proteome</keyword>
<evidence type="ECO:0000256" key="4">
    <source>
        <dbReference type="ARBA" id="ARBA00022679"/>
    </source>
</evidence>
<dbReference type="PANTHER" id="PTHR12189:SF2">
    <property type="entry name" value="MRNA CAP GUANINE-N7 METHYLTRANSFERASE"/>
    <property type="match status" value="1"/>
</dbReference>
<comment type="catalytic activity">
    <reaction evidence="10">
        <text>a 5'-end (5'-triphosphoguanosine)-ribonucleoside in mRNA + S-adenosyl-L-methionine = a 5'-end (N(7)-methyl 5'-triphosphoguanosine)-ribonucleoside in mRNA + S-adenosyl-L-homocysteine</text>
        <dbReference type="Rhea" id="RHEA:67008"/>
        <dbReference type="Rhea" id="RHEA-COMP:17166"/>
        <dbReference type="Rhea" id="RHEA-COMP:17167"/>
        <dbReference type="ChEBI" id="CHEBI:57856"/>
        <dbReference type="ChEBI" id="CHEBI:59789"/>
        <dbReference type="ChEBI" id="CHEBI:156461"/>
        <dbReference type="ChEBI" id="CHEBI:167617"/>
        <dbReference type="EC" id="2.1.1.56"/>
    </reaction>
</comment>
<dbReference type="EMBL" id="JANIEX010001629">
    <property type="protein sequence ID" value="KAJ3555929.1"/>
    <property type="molecule type" value="Genomic_DNA"/>
</dbReference>
<evidence type="ECO:0000256" key="9">
    <source>
        <dbReference type="ARBA" id="ARBA00033387"/>
    </source>
</evidence>
<keyword evidence="4" id="KW-0808">Transferase</keyword>
<accession>A0AAD5VHP9</accession>
<keyword evidence="6" id="KW-0694">RNA-binding</keyword>
<keyword evidence="7" id="KW-0507">mRNA processing</keyword>
<keyword evidence="5" id="KW-0949">S-adenosyl-L-methionine</keyword>
<dbReference type="InterPro" id="IPR039753">
    <property type="entry name" value="RG7MT1"/>
</dbReference>
<organism evidence="13 14">
    <name type="scientific">Leucocoprinus birnbaumii</name>
    <dbReference type="NCBI Taxonomy" id="56174"/>
    <lineage>
        <taxon>Eukaryota</taxon>
        <taxon>Fungi</taxon>
        <taxon>Dikarya</taxon>
        <taxon>Basidiomycota</taxon>
        <taxon>Agaricomycotina</taxon>
        <taxon>Agaricomycetes</taxon>
        <taxon>Agaricomycetidae</taxon>
        <taxon>Agaricales</taxon>
        <taxon>Agaricineae</taxon>
        <taxon>Agaricaceae</taxon>
        <taxon>Leucocoprinus</taxon>
    </lineage>
</organism>
<reference evidence="13" key="1">
    <citation type="submission" date="2022-07" db="EMBL/GenBank/DDBJ databases">
        <title>Genome Sequence of Leucocoprinus birnbaumii.</title>
        <authorList>
            <person name="Buettner E."/>
        </authorList>
    </citation>
    <scope>NUCLEOTIDE SEQUENCE</scope>
    <source>
        <strain evidence="13">VT141</strain>
    </source>
</reference>
<evidence type="ECO:0000256" key="10">
    <source>
        <dbReference type="ARBA" id="ARBA00044712"/>
    </source>
</evidence>
<protein>
    <recommendedName>
        <fullName evidence="11">mRNA cap guanine-N(7) methyltransferase</fullName>
        <ecNumber evidence="2">2.1.1.56</ecNumber>
    </recommendedName>
    <alternativeName>
        <fullName evidence="8">mRNA (guanine-N(7))-methyltransferase</fullName>
    </alternativeName>
    <alternativeName>
        <fullName evidence="9">mRNA cap methyltransferase</fullName>
    </alternativeName>
</protein>
<evidence type="ECO:0000313" key="13">
    <source>
        <dbReference type="EMBL" id="KAJ3555929.1"/>
    </source>
</evidence>
<sequence>MAADYKLELIYKKDFHEVFMENQEDPEFGPLMVRMKVVDANGESSMDEAQWEAANIYIAFAFQKVE</sequence>
<dbReference type="GO" id="GO:0004482">
    <property type="term" value="F:mRNA 5'-cap (guanine-N7-)-methyltransferase activity"/>
    <property type="evidence" value="ECO:0007669"/>
    <property type="project" value="UniProtKB-EC"/>
</dbReference>
<proteinExistence type="predicted"/>
<evidence type="ECO:0000256" key="11">
    <source>
        <dbReference type="ARBA" id="ARBA00049739"/>
    </source>
</evidence>
<evidence type="ECO:0000256" key="1">
    <source>
        <dbReference type="ARBA" id="ARBA00003378"/>
    </source>
</evidence>
<dbReference type="EC" id="2.1.1.56" evidence="2"/>
<evidence type="ECO:0000256" key="2">
    <source>
        <dbReference type="ARBA" id="ARBA00011926"/>
    </source>
</evidence>
<keyword evidence="3" id="KW-0489">Methyltransferase</keyword>
<evidence type="ECO:0000256" key="8">
    <source>
        <dbReference type="ARBA" id="ARBA00032772"/>
    </source>
</evidence>
<evidence type="ECO:0000256" key="5">
    <source>
        <dbReference type="ARBA" id="ARBA00022691"/>
    </source>
</evidence>
<dbReference type="Gene3D" id="3.40.50.150">
    <property type="entry name" value="Vaccinia Virus protein VP39"/>
    <property type="match status" value="1"/>
</dbReference>
<dbReference type="AlphaFoldDB" id="A0AAD5VHP9"/>
<evidence type="ECO:0000313" key="14">
    <source>
        <dbReference type="Proteomes" id="UP001213000"/>
    </source>
</evidence>
<name>A0AAD5VHP9_9AGAR</name>
<evidence type="ECO:0000256" key="7">
    <source>
        <dbReference type="ARBA" id="ARBA00023042"/>
    </source>
</evidence>
<evidence type="ECO:0000256" key="6">
    <source>
        <dbReference type="ARBA" id="ARBA00022884"/>
    </source>
</evidence>
<dbReference type="InterPro" id="IPR004971">
    <property type="entry name" value="mRNA_G-N7_MeTrfase_dom"/>
</dbReference>
<gene>
    <name evidence="13" type="ORF">NP233_g12092</name>
</gene>
<comment type="caution">
    <text evidence="13">The sequence shown here is derived from an EMBL/GenBank/DDBJ whole genome shotgun (WGS) entry which is preliminary data.</text>
</comment>
<dbReference type="InterPro" id="IPR029063">
    <property type="entry name" value="SAM-dependent_MTases_sf"/>
</dbReference>
<evidence type="ECO:0000259" key="12">
    <source>
        <dbReference type="PROSITE" id="PS51562"/>
    </source>
</evidence>
<comment type="function">
    <text evidence="1">Responsible for methylating the 5'-cap structure of mRNAs.</text>
</comment>
<dbReference type="Pfam" id="PF03291">
    <property type="entry name" value="mRNA_G-N7_MeTrfase"/>
    <property type="match status" value="1"/>
</dbReference>
<dbReference type="GO" id="GO:0005634">
    <property type="term" value="C:nucleus"/>
    <property type="evidence" value="ECO:0007669"/>
    <property type="project" value="TreeGrafter"/>
</dbReference>
<evidence type="ECO:0000256" key="3">
    <source>
        <dbReference type="ARBA" id="ARBA00022603"/>
    </source>
</evidence>
<dbReference type="PANTHER" id="PTHR12189">
    <property type="entry name" value="MRNA GUANINE-7- METHYLTRANSFERASE"/>
    <property type="match status" value="1"/>
</dbReference>
<dbReference type="PROSITE" id="PS51562">
    <property type="entry name" value="RNA_CAP0_MT"/>
    <property type="match status" value="1"/>
</dbReference>
<feature type="domain" description="MRNA cap 0 methyltransferase" evidence="12">
    <location>
        <begin position="1"/>
        <end position="65"/>
    </location>
</feature>
<keyword evidence="7" id="KW-0506">mRNA capping</keyword>